<proteinExistence type="predicted"/>
<dbReference type="InterPro" id="IPR036628">
    <property type="entry name" value="Clp_N_dom_sf"/>
</dbReference>
<dbReference type="AlphaFoldDB" id="A0A7G2EUA5"/>
<dbReference type="Pfam" id="PF02861">
    <property type="entry name" value="Clp_N"/>
    <property type="match status" value="1"/>
</dbReference>
<sequence length="63" mass="6646">MNPEKFTHKTNETIATAHELAVNAGHAQFTPLHLAGALISDPTGIFLQAISSADSENATQSKT</sequence>
<dbReference type="SUPFAM" id="SSF81923">
    <property type="entry name" value="Double Clp-N motif"/>
    <property type="match status" value="1"/>
</dbReference>
<gene>
    <name evidence="3" type="ORF">AT9943_LOCUS14546</name>
</gene>
<name>A0A7G2EUA5_ARATH</name>
<protein>
    <submittedName>
        <fullName evidence="3">(thale cress) hypothetical protein</fullName>
    </submittedName>
</protein>
<keyword evidence="1" id="KW-0677">Repeat</keyword>
<evidence type="ECO:0000259" key="2">
    <source>
        <dbReference type="PROSITE" id="PS51903"/>
    </source>
</evidence>
<feature type="domain" description="Clp R" evidence="2">
    <location>
        <begin position="3"/>
        <end position="63"/>
    </location>
</feature>
<evidence type="ECO:0000256" key="1">
    <source>
        <dbReference type="PROSITE-ProRule" id="PRU01251"/>
    </source>
</evidence>
<evidence type="ECO:0000313" key="3">
    <source>
        <dbReference type="EMBL" id="CAD5326808.1"/>
    </source>
</evidence>
<dbReference type="InterPro" id="IPR004176">
    <property type="entry name" value="Clp_R_N"/>
</dbReference>
<dbReference type="EMBL" id="LR881469">
    <property type="protein sequence ID" value="CAD5326808.1"/>
    <property type="molecule type" value="Genomic_DNA"/>
</dbReference>
<accession>A0A7G2EUA5</accession>
<organism evidence="3 4">
    <name type="scientific">Arabidopsis thaliana</name>
    <name type="common">Mouse-ear cress</name>
    <dbReference type="NCBI Taxonomy" id="3702"/>
    <lineage>
        <taxon>Eukaryota</taxon>
        <taxon>Viridiplantae</taxon>
        <taxon>Streptophyta</taxon>
        <taxon>Embryophyta</taxon>
        <taxon>Tracheophyta</taxon>
        <taxon>Spermatophyta</taxon>
        <taxon>Magnoliopsida</taxon>
        <taxon>eudicotyledons</taxon>
        <taxon>Gunneridae</taxon>
        <taxon>Pentapetalae</taxon>
        <taxon>rosids</taxon>
        <taxon>malvids</taxon>
        <taxon>Brassicales</taxon>
        <taxon>Brassicaceae</taxon>
        <taxon>Camelineae</taxon>
        <taxon>Arabidopsis</taxon>
    </lineage>
</organism>
<dbReference type="PROSITE" id="PS51903">
    <property type="entry name" value="CLP_R"/>
    <property type="match status" value="1"/>
</dbReference>
<dbReference type="Gene3D" id="1.10.1780.10">
    <property type="entry name" value="Clp, N-terminal domain"/>
    <property type="match status" value="1"/>
</dbReference>
<evidence type="ECO:0000313" key="4">
    <source>
        <dbReference type="Proteomes" id="UP000516314"/>
    </source>
</evidence>
<dbReference type="Proteomes" id="UP000516314">
    <property type="component" value="Chromosome 4"/>
</dbReference>
<reference evidence="3 4" key="1">
    <citation type="submission" date="2020-09" db="EMBL/GenBank/DDBJ databases">
        <authorList>
            <person name="Ashkenazy H."/>
        </authorList>
    </citation>
    <scope>NUCLEOTIDE SEQUENCE [LARGE SCALE GENOMIC DNA]</scope>
    <source>
        <strain evidence="4">cv. Cdm-0</strain>
    </source>
</reference>